<organism evidence="8 9">
    <name type="scientific">Nonomuraea typhae</name>
    <dbReference type="NCBI Taxonomy" id="2603600"/>
    <lineage>
        <taxon>Bacteria</taxon>
        <taxon>Bacillati</taxon>
        <taxon>Actinomycetota</taxon>
        <taxon>Actinomycetes</taxon>
        <taxon>Streptosporangiales</taxon>
        <taxon>Streptosporangiaceae</taxon>
        <taxon>Nonomuraea</taxon>
    </lineage>
</organism>
<dbReference type="Proteomes" id="UP001612741">
    <property type="component" value="Unassembled WGS sequence"/>
</dbReference>
<evidence type="ECO:0000256" key="7">
    <source>
        <dbReference type="SAM" id="MobiDB-lite"/>
    </source>
</evidence>
<evidence type="ECO:0000256" key="1">
    <source>
        <dbReference type="ARBA" id="ARBA00005168"/>
    </source>
</evidence>
<dbReference type="PIRSF" id="PIRSF000166">
    <property type="entry name" value="Coproporphyri_ox"/>
    <property type="match status" value="1"/>
</dbReference>
<dbReference type="PANTHER" id="PTHR10755">
    <property type="entry name" value="COPROPORPHYRINOGEN III OXIDASE, MITOCHONDRIAL"/>
    <property type="match status" value="1"/>
</dbReference>
<evidence type="ECO:0000313" key="9">
    <source>
        <dbReference type="Proteomes" id="UP001612741"/>
    </source>
</evidence>
<keyword evidence="5 8" id="KW-0560">Oxidoreductase</keyword>
<keyword evidence="6" id="KW-0627">Porphyrin biosynthesis</keyword>
<evidence type="ECO:0000256" key="5">
    <source>
        <dbReference type="ARBA" id="ARBA00023002"/>
    </source>
</evidence>
<sequence length="316" mass="35342">MIDEVHALLRAEQSRLVAVFEDYDQGGRFRPAQWERSTLGAGRACVLEGGRVFERAGVNVSLIHGERVPQTIVQTFPHTDGLPYAATGISMVLHPRNPYAPAMHANFRFFTVPGVDWWFGGGCDLTPMYGFADDAAHFHRTLRDWCDRHPGAGYEEWKAACDAYFTIPHRGEMRGVGGVFFDRISEEGPGGFGRCRALVADGLATIGPAYLPILDRRCRMPYGPRQRNWQLARRGRYVEFNLVYDRGTRFGLQTRGNIEAILMSMPPLARWGFELIPEPGSPESEVAEILQPRDWAGPRLPRGPVAGQESVETGRV</sequence>
<evidence type="ECO:0000256" key="3">
    <source>
        <dbReference type="ARBA" id="ARBA00011738"/>
    </source>
</evidence>
<dbReference type="Gene3D" id="3.40.1500.10">
    <property type="entry name" value="Coproporphyrinogen III oxidase, aerobic"/>
    <property type="match status" value="1"/>
</dbReference>
<accession>A0ABW7YSK6</accession>
<dbReference type="RefSeq" id="WP_397082127.1">
    <property type="nucleotide sequence ID" value="NZ_JBITGY010000004.1"/>
</dbReference>
<dbReference type="NCBIfam" id="NF003727">
    <property type="entry name" value="PRK05330.1"/>
    <property type="match status" value="1"/>
</dbReference>
<dbReference type="InterPro" id="IPR018375">
    <property type="entry name" value="Coprogen_oxidase_CS"/>
</dbReference>
<dbReference type="PRINTS" id="PR00073">
    <property type="entry name" value="COPRGNOXDASE"/>
</dbReference>
<feature type="region of interest" description="Disordered" evidence="7">
    <location>
        <begin position="293"/>
        <end position="316"/>
    </location>
</feature>
<evidence type="ECO:0000256" key="2">
    <source>
        <dbReference type="ARBA" id="ARBA00010644"/>
    </source>
</evidence>
<dbReference type="InterPro" id="IPR001260">
    <property type="entry name" value="Coprogen_oxidase_aer"/>
</dbReference>
<protein>
    <recommendedName>
        <fullName evidence="4">coproporphyrinogen oxidase</fullName>
        <ecNumber evidence="4">1.3.3.3</ecNumber>
    </recommendedName>
</protein>
<gene>
    <name evidence="8" type="primary">hemF</name>
    <name evidence="8" type="ORF">ACIBG2_16005</name>
</gene>
<dbReference type="InterPro" id="IPR036406">
    <property type="entry name" value="Coprogen_oxidase_aer_sf"/>
</dbReference>
<proteinExistence type="inferred from homology"/>
<dbReference type="PROSITE" id="PS01021">
    <property type="entry name" value="COPROGEN_OXIDASE"/>
    <property type="match status" value="1"/>
</dbReference>
<name>A0ABW7YSK6_9ACTN</name>
<dbReference type="EC" id="1.3.3.3" evidence="4"/>
<dbReference type="PANTHER" id="PTHR10755:SF0">
    <property type="entry name" value="OXYGEN-DEPENDENT COPROPORPHYRINOGEN-III OXIDASE, MITOCHONDRIAL"/>
    <property type="match status" value="1"/>
</dbReference>
<dbReference type="EMBL" id="JBITGY010000004">
    <property type="protein sequence ID" value="MFI6498894.1"/>
    <property type="molecule type" value="Genomic_DNA"/>
</dbReference>
<dbReference type="GO" id="GO:0004109">
    <property type="term" value="F:coproporphyrinogen oxidase activity"/>
    <property type="evidence" value="ECO:0007669"/>
    <property type="project" value="UniProtKB-EC"/>
</dbReference>
<evidence type="ECO:0000256" key="6">
    <source>
        <dbReference type="ARBA" id="ARBA00023244"/>
    </source>
</evidence>
<dbReference type="SUPFAM" id="SSF102886">
    <property type="entry name" value="Coproporphyrinogen III oxidase"/>
    <property type="match status" value="1"/>
</dbReference>
<comment type="similarity">
    <text evidence="2">Belongs to the aerobic coproporphyrinogen-III oxidase family.</text>
</comment>
<comment type="subunit">
    <text evidence="3">Homodimer.</text>
</comment>
<dbReference type="Pfam" id="PF01218">
    <property type="entry name" value="Coprogen_oxidas"/>
    <property type="match status" value="1"/>
</dbReference>
<comment type="pathway">
    <text evidence="1">Porphyrin-containing compound metabolism; protoporphyrin-IX biosynthesis; protoporphyrinogen-IX from coproporphyrinogen-III (O2 route): step 1/1.</text>
</comment>
<comment type="caution">
    <text evidence="8">The sequence shown here is derived from an EMBL/GenBank/DDBJ whole genome shotgun (WGS) entry which is preliminary data.</text>
</comment>
<evidence type="ECO:0000256" key="4">
    <source>
        <dbReference type="ARBA" id="ARBA00012869"/>
    </source>
</evidence>
<evidence type="ECO:0000313" key="8">
    <source>
        <dbReference type="EMBL" id="MFI6498894.1"/>
    </source>
</evidence>
<keyword evidence="9" id="KW-1185">Reference proteome</keyword>
<reference evidence="8 9" key="1">
    <citation type="submission" date="2024-10" db="EMBL/GenBank/DDBJ databases">
        <title>The Natural Products Discovery Center: Release of the First 8490 Sequenced Strains for Exploring Actinobacteria Biosynthetic Diversity.</title>
        <authorList>
            <person name="Kalkreuter E."/>
            <person name="Kautsar S.A."/>
            <person name="Yang D."/>
            <person name="Bader C.D."/>
            <person name="Teijaro C.N."/>
            <person name="Fluegel L."/>
            <person name="Davis C.M."/>
            <person name="Simpson J.R."/>
            <person name="Lauterbach L."/>
            <person name="Steele A.D."/>
            <person name="Gui C."/>
            <person name="Meng S."/>
            <person name="Li G."/>
            <person name="Viehrig K."/>
            <person name="Ye F."/>
            <person name="Su P."/>
            <person name="Kiefer A.F."/>
            <person name="Nichols A."/>
            <person name="Cepeda A.J."/>
            <person name="Yan W."/>
            <person name="Fan B."/>
            <person name="Jiang Y."/>
            <person name="Adhikari A."/>
            <person name="Zheng C.-J."/>
            <person name="Schuster L."/>
            <person name="Cowan T.M."/>
            <person name="Smanski M.J."/>
            <person name="Chevrette M.G."/>
            <person name="De Carvalho L.P.S."/>
            <person name="Shen B."/>
        </authorList>
    </citation>
    <scope>NUCLEOTIDE SEQUENCE [LARGE SCALE GENOMIC DNA]</scope>
    <source>
        <strain evidence="8 9">NPDC050545</strain>
    </source>
</reference>